<name>A0A317KI08_9ACTN</name>
<evidence type="ECO:0000313" key="3">
    <source>
        <dbReference type="Proteomes" id="UP000245683"/>
    </source>
</evidence>
<dbReference type="SMART" id="SM00331">
    <property type="entry name" value="PP2C_SIG"/>
    <property type="match status" value="1"/>
</dbReference>
<dbReference type="InterPro" id="IPR015655">
    <property type="entry name" value="PP2C"/>
</dbReference>
<gene>
    <name evidence="2" type="ORF">DLJ46_01855</name>
</gene>
<dbReference type="GO" id="GO:0004722">
    <property type="term" value="F:protein serine/threonine phosphatase activity"/>
    <property type="evidence" value="ECO:0007669"/>
    <property type="project" value="InterPro"/>
</dbReference>
<dbReference type="Proteomes" id="UP000245683">
    <property type="component" value="Unassembled WGS sequence"/>
</dbReference>
<dbReference type="InterPro" id="IPR036457">
    <property type="entry name" value="PPM-type-like_dom_sf"/>
</dbReference>
<dbReference type="Pfam" id="PF13672">
    <property type="entry name" value="PP2C_2"/>
    <property type="match status" value="1"/>
</dbReference>
<reference evidence="3" key="1">
    <citation type="submission" date="2018-05" db="EMBL/GenBank/DDBJ databases">
        <title>Micromonospora globispora sp. nov. and Micromonospora rugosa sp. nov., isolated from marine sediment.</title>
        <authorList>
            <person name="Carro L."/>
            <person name="Aysel V."/>
            <person name="Cetin D."/>
            <person name="Igual J.M."/>
            <person name="Klenk H.-P."/>
            <person name="Trujillo M.E."/>
            <person name="Sahin N."/>
        </authorList>
    </citation>
    <scope>NUCLEOTIDE SEQUENCE [LARGE SCALE GENOMIC DNA]</scope>
    <source>
        <strain evidence="3">S2904</strain>
    </source>
</reference>
<proteinExistence type="predicted"/>
<dbReference type="PANTHER" id="PTHR47992">
    <property type="entry name" value="PROTEIN PHOSPHATASE"/>
    <property type="match status" value="1"/>
</dbReference>
<organism evidence="2 3">
    <name type="scientific">Micromonospora globispora</name>
    <dbReference type="NCBI Taxonomy" id="1450148"/>
    <lineage>
        <taxon>Bacteria</taxon>
        <taxon>Bacillati</taxon>
        <taxon>Actinomycetota</taxon>
        <taxon>Actinomycetes</taxon>
        <taxon>Micromonosporales</taxon>
        <taxon>Micromonosporaceae</taxon>
        <taxon>Micromonospora</taxon>
    </lineage>
</organism>
<dbReference type="PROSITE" id="PS51746">
    <property type="entry name" value="PPM_2"/>
    <property type="match status" value="1"/>
</dbReference>
<dbReference type="AlphaFoldDB" id="A0A317KI08"/>
<dbReference type="Gene3D" id="3.60.40.10">
    <property type="entry name" value="PPM-type phosphatase domain"/>
    <property type="match status" value="1"/>
</dbReference>
<protein>
    <submittedName>
        <fullName evidence="2">Serine/threonine-protein phosphatase</fullName>
    </submittedName>
</protein>
<dbReference type="RefSeq" id="WP_109942919.1">
    <property type="nucleotide sequence ID" value="NZ_QGSU01000967.1"/>
</dbReference>
<feature type="domain" description="PPM-type phosphatase" evidence="1">
    <location>
        <begin position="6"/>
        <end position="238"/>
    </location>
</feature>
<sequence>MTSKPGVHAASRTHVGLVRRRNEDSFYQGQWLYAVADGLGGHVAGDIASTTAIDAVKAYDRLVPAADLADVLGRAINDANDALRQRIRQEPELAGMGTTMVAALWSGDTAVLANVGDSRAYVMRDFRAAHSPLVRVSEDHIYRHLVSDAGDVPDLPEKLARFLDGRTDGRSPDLTVLQLRPGDRLLLCSDGLSSYVPSDLIRSALNSADSPPHVADALIAAALDQGGHDNITVMVIDIADQALDGRR</sequence>
<evidence type="ECO:0000313" key="2">
    <source>
        <dbReference type="EMBL" id="PWU53130.1"/>
    </source>
</evidence>
<dbReference type="SMART" id="SM00332">
    <property type="entry name" value="PP2Cc"/>
    <property type="match status" value="1"/>
</dbReference>
<dbReference type="CDD" id="cd00143">
    <property type="entry name" value="PP2Cc"/>
    <property type="match status" value="1"/>
</dbReference>
<comment type="caution">
    <text evidence="2">The sequence shown here is derived from an EMBL/GenBank/DDBJ whole genome shotgun (WGS) entry which is preliminary data.</text>
</comment>
<dbReference type="SUPFAM" id="SSF81606">
    <property type="entry name" value="PP2C-like"/>
    <property type="match status" value="1"/>
</dbReference>
<accession>A0A317KI08</accession>
<keyword evidence="3" id="KW-1185">Reference proteome</keyword>
<evidence type="ECO:0000259" key="1">
    <source>
        <dbReference type="PROSITE" id="PS51746"/>
    </source>
</evidence>
<dbReference type="OrthoDB" id="9801841at2"/>
<dbReference type="EMBL" id="QGSV01000051">
    <property type="protein sequence ID" value="PWU53130.1"/>
    <property type="molecule type" value="Genomic_DNA"/>
</dbReference>
<dbReference type="InterPro" id="IPR001932">
    <property type="entry name" value="PPM-type_phosphatase-like_dom"/>
</dbReference>